<dbReference type="FunFam" id="3.30.360.10:FF:000002">
    <property type="entry name" value="Glyceraldehyde-3-phosphate dehydrogenase"/>
    <property type="match status" value="1"/>
</dbReference>
<sequence length="335" mass="36466">MAVKVAINGFGRIGRLAFRLMFDSSEFEIVALNDLTDSRTLAHLLKYDTAQGKYKVNSIEAREGAIVVDGKEIKIYSEKDPENLPWKDHDVDVVIECTGFFRTKELAEKHVKAGAKKVIISAPAKGDLKTVVYNVNHDILDGSETVLSGASCTTNCLAPVVKVLNDKFGLIKGLMTTIHAYTNDQNTLDGPHKDLRRGRTAAQNIVPTTTGAAVAVGKVLPEVNGKLDGGAMRVPTMTGSLVDLTVELDKNVTAEEINAAMKDAANETLGYTEDPIVSSDIIGIEYGSLFDAGCTKVLEVDGKQMVKIVTWYDNEMSYTAQLVRTAKYFVDLMNK</sequence>
<evidence type="ECO:0000256" key="2">
    <source>
        <dbReference type="ARBA" id="ARBA00023002"/>
    </source>
</evidence>
<dbReference type="PRINTS" id="PR00078">
    <property type="entry name" value="G3PDHDRGNASE"/>
</dbReference>
<feature type="site" description="Activates thiol group during catalysis" evidence="6">
    <location>
        <position position="179"/>
    </location>
</feature>
<evidence type="ECO:0000256" key="1">
    <source>
        <dbReference type="ARBA" id="ARBA00007406"/>
    </source>
</evidence>
<dbReference type="GO" id="GO:0051287">
    <property type="term" value="F:NAD binding"/>
    <property type="evidence" value="ECO:0007669"/>
    <property type="project" value="InterPro"/>
</dbReference>
<feature type="active site" description="Nucleophile" evidence="3">
    <location>
        <position position="152"/>
    </location>
</feature>
<feature type="domain" description="Glyceraldehyde 3-phosphate dehydrogenase NAD(P) binding" evidence="9">
    <location>
        <begin position="3"/>
        <end position="152"/>
    </location>
</feature>
<dbReference type="EC" id="1.2.1.-" evidence="8"/>
<dbReference type="InterPro" id="IPR020830">
    <property type="entry name" value="GlycerAld_3-P_DH_AS"/>
</dbReference>
<dbReference type="SUPFAM" id="SSF55347">
    <property type="entry name" value="Glyceraldehyde-3-phosphate dehydrogenase-like, C-terminal domain"/>
    <property type="match status" value="1"/>
</dbReference>
<evidence type="ECO:0000256" key="8">
    <source>
        <dbReference type="RuleBase" id="RU361160"/>
    </source>
</evidence>
<dbReference type="InterPro" id="IPR020828">
    <property type="entry name" value="GlycerAld_3-P_DH_NAD(P)-bd"/>
</dbReference>
<feature type="binding site" evidence="5">
    <location>
        <position position="34"/>
    </location>
    <ligand>
        <name>NAD(+)</name>
        <dbReference type="ChEBI" id="CHEBI:57540"/>
    </ligand>
</feature>
<evidence type="ECO:0000256" key="4">
    <source>
        <dbReference type="PIRSR" id="PIRSR000149-2"/>
    </source>
</evidence>
<feature type="binding site" evidence="5">
    <location>
        <begin position="12"/>
        <end position="13"/>
    </location>
    <ligand>
        <name>NAD(+)</name>
        <dbReference type="ChEBI" id="CHEBI:57540"/>
    </ligand>
</feature>
<proteinExistence type="inferred from homology"/>
<accession>A0A1T5MPT0</accession>
<keyword evidence="5" id="KW-0520">NAD</keyword>
<evidence type="ECO:0000313" key="10">
    <source>
        <dbReference type="EMBL" id="SKC90221.1"/>
    </source>
</evidence>
<dbReference type="SUPFAM" id="SSF51735">
    <property type="entry name" value="NAD(P)-binding Rossmann-fold domains"/>
    <property type="match status" value="1"/>
</dbReference>
<dbReference type="CDD" id="cd18126">
    <property type="entry name" value="GAPDH_I_C"/>
    <property type="match status" value="1"/>
</dbReference>
<dbReference type="Gene3D" id="3.30.360.10">
    <property type="entry name" value="Dihydrodipicolinate Reductase, domain 2"/>
    <property type="match status" value="1"/>
</dbReference>
<dbReference type="AlphaFoldDB" id="A0A1T5MPT0"/>
<dbReference type="SMART" id="SM00846">
    <property type="entry name" value="Gp_dh_N"/>
    <property type="match status" value="1"/>
</dbReference>
<dbReference type="CDD" id="cd05214">
    <property type="entry name" value="GAPDH_I_N"/>
    <property type="match status" value="1"/>
</dbReference>
<gene>
    <name evidence="10" type="ORF">SAMN02194393_05139</name>
</gene>
<dbReference type="PANTHER" id="PTHR43148">
    <property type="entry name" value="GLYCERALDEHYDE-3-PHOSPHATE DEHYDROGENASE 2"/>
    <property type="match status" value="1"/>
</dbReference>
<dbReference type="Proteomes" id="UP000190285">
    <property type="component" value="Unassembled WGS sequence"/>
</dbReference>
<dbReference type="GO" id="GO:0016620">
    <property type="term" value="F:oxidoreductase activity, acting on the aldehyde or oxo group of donors, NAD or NADP as acceptor"/>
    <property type="evidence" value="ECO:0007669"/>
    <property type="project" value="InterPro"/>
</dbReference>
<keyword evidence="11" id="KW-1185">Reference proteome</keyword>
<dbReference type="Pfam" id="PF02800">
    <property type="entry name" value="Gp_dh_C"/>
    <property type="match status" value="1"/>
</dbReference>
<feature type="binding site" evidence="4">
    <location>
        <position position="182"/>
    </location>
    <ligand>
        <name>D-glyceraldehyde 3-phosphate</name>
        <dbReference type="ChEBI" id="CHEBI:59776"/>
    </ligand>
</feature>
<dbReference type="FunFam" id="3.40.50.720:FF:000001">
    <property type="entry name" value="Glyceraldehyde-3-phosphate dehydrogenase"/>
    <property type="match status" value="1"/>
</dbReference>
<dbReference type="InterPro" id="IPR036291">
    <property type="entry name" value="NAD(P)-bd_dom_sf"/>
</dbReference>
<dbReference type="PIRSF" id="PIRSF000149">
    <property type="entry name" value="GAP_DH"/>
    <property type="match status" value="1"/>
</dbReference>
<feature type="binding site" evidence="5">
    <location>
        <position position="121"/>
    </location>
    <ligand>
        <name>NAD(+)</name>
        <dbReference type="ChEBI" id="CHEBI:57540"/>
    </ligand>
</feature>
<evidence type="ECO:0000256" key="5">
    <source>
        <dbReference type="PIRSR" id="PIRSR000149-3"/>
    </source>
</evidence>
<reference evidence="10 11" key="1">
    <citation type="submission" date="2017-02" db="EMBL/GenBank/DDBJ databases">
        <authorList>
            <person name="Peterson S.W."/>
        </authorList>
    </citation>
    <scope>NUCLEOTIDE SEQUENCE [LARGE SCALE GENOMIC DNA]</scope>
    <source>
        <strain evidence="10 11">M1</strain>
    </source>
</reference>
<dbReference type="InterPro" id="IPR020829">
    <property type="entry name" value="GlycerAld_3-P_DH_cat"/>
</dbReference>
<dbReference type="STRING" id="36842.SAMN02194393_05139"/>
<comment type="similarity">
    <text evidence="1 7">Belongs to the glyceraldehyde-3-phosphate dehydrogenase family.</text>
</comment>
<dbReference type="EMBL" id="FUZT01000021">
    <property type="protein sequence ID" value="SKC90221.1"/>
    <property type="molecule type" value="Genomic_DNA"/>
</dbReference>
<dbReference type="RefSeq" id="WP_079495727.1">
    <property type="nucleotide sequence ID" value="NZ_FUZT01000021.1"/>
</dbReference>
<dbReference type="OrthoDB" id="9803304at2"/>
<evidence type="ECO:0000256" key="6">
    <source>
        <dbReference type="PIRSR" id="PIRSR000149-4"/>
    </source>
</evidence>
<feature type="binding site" evidence="4">
    <location>
        <position position="233"/>
    </location>
    <ligand>
        <name>D-glyceraldehyde 3-phosphate</name>
        <dbReference type="ChEBI" id="CHEBI:59776"/>
    </ligand>
</feature>
<evidence type="ECO:0000256" key="7">
    <source>
        <dbReference type="RuleBase" id="RU000397"/>
    </source>
</evidence>
<evidence type="ECO:0000313" key="11">
    <source>
        <dbReference type="Proteomes" id="UP000190285"/>
    </source>
</evidence>
<feature type="binding site" evidence="4">
    <location>
        <begin position="210"/>
        <end position="211"/>
    </location>
    <ligand>
        <name>D-glyceraldehyde 3-phosphate</name>
        <dbReference type="ChEBI" id="CHEBI:59776"/>
    </ligand>
</feature>
<dbReference type="GO" id="GO:0050661">
    <property type="term" value="F:NADP binding"/>
    <property type="evidence" value="ECO:0007669"/>
    <property type="project" value="InterPro"/>
</dbReference>
<organism evidence="10 11">
    <name type="scientific">Maledivibacter halophilus</name>
    <dbReference type="NCBI Taxonomy" id="36842"/>
    <lineage>
        <taxon>Bacteria</taxon>
        <taxon>Bacillati</taxon>
        <taxon>Bacillota</taxon>
        <taxon>Clostridia</taxon>
        <taxon>Peptostreptococcales</taxon>
        <taxon>Caminicellaceae</taxon>
        <taxon>Maledivibacter</taxon>
    </lineage>
</organism>
<dbReference type="PROSITE" id="PS00071">
    <property type="entry name" value="GAPDH"/>
    <property type="match status" value="1"/>
</dbReference>
<evidence type="ECO:0000259" key="9">
    <source>
        <dbReference type="SMART" id="SM00846"/>
    </source>
</evidence>
<protein>
    <recommendedName>
        <fullName evidence="8">Glyceraldehyde-3-phosphate dehydrogenase</fullName>
        <ecNumber evidence="8">1.2.1.-</ecNumber>
    </recommendedName>
</protein>
<dbReference type="GO" id="GO:0006006">
    <property type="term" value="P:glucose metabolic process"/>
    <property type="evidence" value="ECO:0007669"/>
    <property type="project" value="InterPro"/>
</dbReference>
<dbReference type="InterPro" id="IPR006424">
    <property type="entry name" value="Glyceraldehyde-3-P_DH_1"/>
</dbReference>
<feature type="binding site" evidence="5">
    <location>
        <position position="314"/>
    </location>
    <ligand>
        <name>NAD(+)</name>
        <dbReference type="ChEBI" id="CHEBI:57540"/>
    </ligand>
</feature>
<dbReference type="InterPro" id="IPR020831">
    <property type="entry name" value="GlycerAld/Erythrose_P_DH"/>
</dbReference>
<keyword evidence="5" id="KW-0547">Nucleotide-binding</keyword>
<evidence type="ECO:0000256" key="3">
    <source>
        <dbReference type="PIRSR" id="PIRSR000149-1"/>
    </source>
</evidence>
<dbReference type="Pfam" id="PF00044">
    <property type="entry name" value="Gp_dh_N"/>
    <property type="match status" value="1"/>
</dbReference>
<feature type="binding site" evidence="4">
    <location>
        <begin position="151"/>
        <end position="153"/>
    </location>
    <ligand>
        <name>D-glyceraldehyde 3-phosphate</name>
        <dbReference type="ChEBI" id="CHEBI:59776"/>
    </ligand>
</feature>
<name>A0A1T5MPT0_9FIRM</name>
<keyword evidence="2 8" id="KW-0560">Oxidoreductase</keyword>
<dbReference type="Gene3D" id="3.40.50.720">
    <property type="entry name" value="NAD(P)-binding Rossmann-like Domain"/>
    <property type="match status" value="1"/>
</dbReference>
<dbReference type="NCBIfam" id="TIGR01534">
    <property type="entry name" value="GAPDH-I"/>
    <property type="match status" value="1"/>
</dbReference>